<dbReference type="Gene3D" id="1.20.1280.50">
    <property type="match status" value="1"/>
</dbReference>
<gene>
    <name evidence="1" type="ORF">VNI00_013445</name>
</gene>
<name>A0AAW0BZU7_9AGAR</name>
<dbReference type="Proteomes" id="UP001383192">
    <property type="component" value="Unassembled WGS sequence"/>
</dbReference>
<evidence type="ECO:0000313" key="2">
    <source>
        <dbReference type="Proteomes" id="UP001383192"/>
    </source>
</evidence>
<sequence length="579" mass="65305">MPSNTIILCNKCSSSIDLPSSSQIAPSALQDPYKLVKTHILSSIEQEEAIIGRCDVEISRIRAILLELETNKLTMESRVREQRYSISALRSFPEEIYDMIFSFMAEPYSLQITQNTDSGTQVQSCILAISQVSRYWRNLTHALPRLWSSISVDCTGLPAKYRTLIEAHLQNAKQAPLILEIDAYTSTRDDTDDFPSVISRGHGLDVFRYLMSETHRCAELKIYTDWDTLSDAIPAEANNISFPELQYLCADIRGYQPAIFRTRLFWQAISEAPKLVTVDIPFLLPSLFMSYSHFKTVRVEMAWDVGVVLDLLRQGARLENLDIRQFCHVEQVEEENPCAVVSESLRTLFLRATDRVPYMNMTSLFDYMSLPSLEQFTLTTRHDYATSGIPCEIPSSMITMLRGSSLRELELQFGTGCPLENTLSDVLGSTPNVTAARFSFSAPKESNKTPCLHNLVSKLVLPDDIDIDTPIQPLAPKLTHLFLVWDLVHPPTSEDLDDICQLFVDMVDSRAAAYYDEIASKLVTQMDVAYLAYALPGEEQVVPENKKFEWVGPRLGNKIEILGWMGTSCYVGDIRGLGE</sequence>
<reference evidence="1 2" key="1">
    <citation type="submission" date="2024-01" db="EMBL/GenBank/DDBJ databases">
        <title>A draft genome for a cacao thread blight-causing isolate of Paramarasmius palmivorus.</title>
        <authorList>
            <person name="Baruah I.K."/>
            <person name="Bukari Y."/>
            <person name="Amoako-Attah I."/>
            <person name="Meinhardt L.W."/>
            <person name="Bailey B.A."/>
            <person name="Cohen S.P."/>
        </authorList>
    </citation>
    <scope>NUCLEOTIDE SEQUENCE [LARGE SCALE GENOMIC DNA]</scope>
    <source>
        <strain evidence="1 2">GH-12</strain>
    </source>
</reference>
<dbReference type="EMBL" id="JAYKXP010000068">
    <property type="protein sequence ID" value="KAK7032076.1"/>
    <property type="molecule type" value="Genomic_DNA"/>
</dbReference>
<dbReference type="AlphaFoldDB" id="A0AAW0BZU7"/>
<protein>
    <recommendedName>
        <fullName evidence="3">F-box domain-containing protein</fullName>
    </recommendedName>
</protein>
<comment type="caution">
    <text evidence="1">The sequence shown here is derived from an EMBL/GenBank/DDBJ whole genome shotgun (WGS) entry which is preliminary data.</text>
</comment>
<organism evidence="1 2">
    <name type="scientific">Paramarasmius palmivorus</name>
    <dbReference type="NCBI Taxonomy" id="297713"/>
    <lineage>
        <taxon>Eukaryota</taxon>
        <taxon>Fungi</taxon>
        <taxon>Dikarya</taxon>
        <taxon>Basidiomycota</taxon>
        <taxon>Agaricomycotina</taxon>
        <taxon>Agaricomycetes</taxon>
        <taxon>Agaricomycetidae</taxon>
        <taxon>Agaricales</taxon>
        <taxon>Marasmiineae</taxon>
        <taxon>Marasmiaceae</taxon>
        <taxon>Paramarasmius</taxon>
    </lineage>
</organism>
<proteinExistence type="predicted"/>
<evidence type="ECO:0008006" key="3">
    <source>
        <dbReference type="Google" id="ProtNLM"/>
    </source>
</evidence>
<keyword evidence="2" id="KW-1185">Reference proteome</keyword>
<evidence type="ECO:0000313" key="1">
    <source>
        <dbReference type="EMBL" id="KAK7032076.1"/>
    </source>
</evidence>
<accession>A0AAW0BZU7</accession>